<evidence type="ECO:0000256" key="1">
    <source>
        <dbReference type="PIRNR" id="PIRNR037226"/>
    </source>
</evidence>
<comment type="caution">
    <text evidence="2">The sequence shown here is derived from an EMBL/GenBank/DDBJ whole genome shotgun (WGS) entry which is preliminary data.</text>
</comment>
<comment type="similarity">
    <text evidence="1">Belongs to the peptidase M20A family.</text>
</comment>
<dbReference type="InterPro" id="IPR052030">
    <property type="entry name" value="Peptidase_M20/M20A_hydrolases"/>
</dbReference>
<dbReference type="FunFam" id="3.30.70.360:FF:000004">
    <property type="entry name" value="Peptidase M20 domain-containing protein 2"/>
    <property type="match status" value="1"/>
</dbReference>
<dbReference type="SUPFAM" id="SSF53187">
    <property type="entry name" value="Zn-dependent exopeptidases"/>
    <property type="match status" value="1"/>
</dbReference>
<dbReference type="InterPro" id="IPR011650">
    <property type="entry name" value="Peptidase_M20_dimer"/>
</dbReference>
<protein>
    <recommendedName>
        <fullName evidence="1">Peptidase M20 domain-containing protein 2</fullName>
    </recommendedName>
</protein>
<dbReference type="GO" id="GO:0016805">
    <property type="term" value="F:dipeptidase activity"/>
    <property type="evidence" value="ECO:0007669"/>
    <property type="project" value="InterPro"/>
</dbReference>
<dbReference type="SUPFAM" id="SSF55031">
    <property type="entry name" value="Bacterial exopeptidase dimerisation domain"/>
    <property type="match status" value="1"/>
</dbReference>
<dbReference type="GO" id="GO:0071713">
    <property type="term" value="F:para-aminobenzoyl-glutamate hydrolase activity"/>
    <property type="evidence" value="ECO:0007669"/>
    <property type="project" value="TreeGrafter"/>
</dbReference>
<dbReference type="RefSeq" id="WP_016179243.1">
    <property type="nucleotide sequence ID" value="NZ_CAAKNX010000017.1"/>
</dbReference>
<dbReference type="InterPro" id="IPR036264">
    <property type="entry name" value="Bact_exopeptidase_dim_dom"/>
</dbReference>
<evidence type="ECO:0000313" key="2">
    <source>
        <dbReference type="EMBL" id="RVU95727.1"/>
    </source>
</evidence>
<dbReference type="Pfam" id="PF07687">
    <property type="entry name" value="M20_dimer"/>
    <property type="match status" value="1"/>
</dbReference>
<dbReference type="GO" id="GO:0005737">
    <property type="term" value="C:cytoplasm"/>
    <property type="evidence" value="ECO:0007669"/>
    <property type="project" value="TreeGrafter"/>
</dbReference>
<dbReference type="CDD" id="cd03887">
    <property type="entry name" value="M20_Acy1L2"/>
    <property type="match status" value="1"/>
</dbReference>
<dbReference type="Gene3D" id="3.30.70.360">
    <property type="match status" value="1"/>
</dbReference>
<reference evidence="2 3" key="1">
    <citation type="submission" date="2018-12" db="EMBL/GenBank/DDBJ databases">
        <title>A novel vanA-carrying plasmid in a clinical isolate of Enterococcus avium.</title>
        <authorList>
            <person name="Bernasconi O.J."/>
            <person name="Luzzaro F."/>
            <person name="Endimiani A."/>
        </authorList>
    </citation>
    <scope>NUCLEOTIDE SEQUENCE [LARGE SCALE GENOMIC DNA]</scope>
    <source>
        <strain evidence="2 3">LC0559/18</strain>
    </source>
</reference>
<organism evidence="2 3">
    <name type="scientific">Enterococcus avium</name>
    <name type="common">Streptococcus avium</name>
    <dbReference type="NCBI Taxonomy" id="33945"/>
    <lineage>
        <taxon>Bacteria</taxon>
        <taxon>Bacillati</taxon>
        <taxon>Bacillota</taxon>
        <taxon>Bacilli</taxon>
        <taxon>Lactobacillales</taxon>
        <taxon>Enterococcaceae</taxon>
        <taxon>Enterococcus</taxon>
    </lineage>
</organism>
<name>A0A437UQ18_ENTAV</name>
<dbReference type="Pfam" id="PF01546">
    <property type="entry name" value="Peptidase_M20"/>
    <property type="match status" value="1"/>
</dbReference>
<dbReference type="EMBL" id="RYZS01000001">
    <property type="protein sequence ID" value="RVU95727.1"/>
    <property type="molecule type" value="Genomic_DNA"/>
</dbReference>
<dbReference type="AlphaFoldDB" id="A0A437UQ18"/>
<dbReference type="InterPro" id="IPR017144">
    <property type="entry name" value="Xaa-Arg_dipeptidase"/>
</dbReference>
<dbReference type="Gene3D" id="3.40.630.10">
    <property type="entry name" value="Zn peptidases"/>
    <property type="match status" value="1"/>
</dbReference>
<dbReference type="InterPro" id="IPR017439">
    <property type="entry name" value="Amidohydrolase"/>
</dbReference>
<dbReference type="PIRSF" id="PIRSF037226">
    <property type="entry name" value="Amidohydrolase_ACY1L2_prd"/>
    <property type="match status" value="1"/>
</dbReference>
<sequence>MDTGIKKTIYSTVNKHKENLISISEFIHQNPELCYEEYKAVSKLTGYLKKEGCVVKERFCGIDTSFISTHTVGNPKYHFAICAEYDALPKIGHACGHNIICTAALGAYLATKITMDKHGIEGKVSLIGTPAEEGGGGKIKIIDNGGFTGVDAAIMVHPTSGTTRIAGRCTTTHSFSIQYKGKSAHAASQPFKGINALDAANLFFNAIGFLRQQVTSDVRLSGYISEGGVATNMIPDNTKIEFSIRCLEENEMASLINRVKNCIEAASLATGCDVTIEEQKGYAARTFSETLGNICRESFEEMGEKLLPDFPDDFGSTDFGNVSQLMPTTNPYFSLNPTRVSLHTPEYEQLAISPISHIAIERSAKAMSQTIIECFTNPSLLDKAINEKKDSSEVNKRPR</sequence>
<dbReference type="NCBIfam" id="TIGR01891">
    <property type="entry name" value="amidohydrolases"/>
    <property type="match status" value="1"/>
</dbReference>
<dbReference type="InterPro" id="IPR002933">
    <property type="entry name" value="Peptidase_M20"/>
</dbReference>
<dbReference type="Proteomes" id="UP000288388">
    <property type="component" value="Unassembled WGS sequence"/>
</dbReference>
<proteinExistence type="inferred from homology"/>
<accession>A0A437UQ18</accession>
<dbReference type="GO" id="GO:0046657">
    <property type="term" value="P:folic acid catabolic process"/>
    <property type="evidence" value="ECO:0007669"/>
    <property type="project" value="TreeGrafter"/>
</dbReference>
<evidence type="ECO:0000313" key="3">
    <source>
        <dbReference type="Proteomes" id="UP000288388"/>
    </source>
</evidence>
<dbReference type="PANTHER" id="PTHR30575">
    <property type="entry name" value="PEPTIDASE M20"/>
    <property type="match status" value="1"/>
</dbReference>
<keyword evidence="2" id="KW-0378">Hydrolase</keyword>
<gene>
    <name evidence="2" type="ORF">EK398_13215</name>
</gene>
<dbReference type="PANTHER" id="PTHR30575:SF0">
    <property type="entry name" value="XAA-ARG DIPEPTIDASE"/>
    <property type="match status" value="1"/>
</dbReference>